<keyword evidence="2 3" id="KW-0560">Oxidoreductase</keyword>
<dbReference type="SUPFAM" id="SSF51735">
    <property type="entry name" value="NAD(P)-binding Rossmann-fold domains"/>
    <property type="match status" value="1"/>
</dbReference>
<dbReference type="Gene3D" id="3.40.50.720">
    <property type="entry name" value="NAD(P)-binding Rossmann-like Domain"/>
    <property type="match status" value="1"/>
</dbReference>
<protein>
    <submittedName>
        <fullName evidence="3">SDR family oxidoreductase</fullName>
        <ecNumber evidence="3">1.-.-.-</ecNumber>
    </submittedName>
</protein>
<dbReference type="Proteomes" id="UP001371218">
    <property type="component" value="Unassembled WGS sequence"/>
</dbReference>
<evidence type="ECO:0000256" key="2">
    <source>
        <dbReference type="ARBA" id="ARBA00023002"/>
    </source>
</evidence>
<sequence>MSESFKGKKLLVVGGTSGMGLETARRVMAAGGRAVIVGHRADKLQAACRDLAAIGPVTALPADLSQDSDVQALIETLRHDHADIDLLVNAAGVFSPKPFLEHQGADYDRYMALNRAFFFVTQQVARQMVAAGRPGAIVNIGSMWARQAIAATPSSAYSMAKAGLHAFTQHLAMELAPHRIRVNAVSPAVVQTPIYEGFIPPAEVHAALQGFNAFHPLGRVGQPDDVASVMAFLLSDQASWVTGAVWDVDGGVMAGRNWRHPNLAKVKGFEKCFGQPYKVTYDCEADR</sequence>
<dbReference type="RefSeq" id="WP_341428981.1">
    <property type="nucleotide sequence ID" value="NZ_JBBUTG010000030.1"/>
</dbReference>
<dbReference type="EMBL" id="JBBUTG010000030">
    <property type="protein sequence ID" value="MEK8034553.1"/>
    <property type="molecule type" value="Genomic_DNA"/>
</dbReference>
<evidence type="ECO:0000256" key="1">
    <source>
        <dbReference type="ARBA" id="ARBA00006484"/>
    </source>
</evidence>
<evidence type="ECO:0000313" key="4">
    <source>
        <dbReference type="Proteomes" id="UP001371218"/>
    </source>
</evidence>
<evidence type="ECO:0000313" key="3">
    <source>
        <dbReference type="EMBL" id="MEK8034553.1"/>
    </source>
</evidence>
<comment type="caution">
    <text evidence="3">The sequence shown here is derived from an EMBL/GenBank/DDBJ whole genome shotgun (WGS) entry which is preliminary data.</text>
</comment>
<dbReference type="PRINTS" id="PR00081">
    <property type="entry name" value="GDHRDH"/>
</dbReference>
<dbReference type="PRINTS" id="PR00080">
    <property type="entry name" value="SDRFAMILY"/>
</dbReference>
<dbReference type="PANTHER" id="PTHR42760:SF133">
    <property type="entry name" value="3-OXOACYL-[ACYL-CARRIER-PROTEIN] REDUCTASE"/>
    <property type="match status" value="1"/>
</dbReference>
<proteinExistence type="inferred from homology"/>
<keyword evidence="4" id="KW-1185">Reference proteome</keyword>
<gene>
    <name evidence="3" type="ORF">AACH06_27300</name>
</gene>
<name>A0ABU9BX51_9BURK</name>
<organism evidence="3 4">
    <name type="scientific">Ideonella lacteola</name>
    <dbReference type="NCBI Taxonomy" id="2984193"/>
    <lineage>
        <taxon>Bacteria</taxon>
        <taxon>Pseudomonadati</taxon>
        <taxon>Pseudomonadota</taxon>
        <taxon>Betaproteobacteria</taxon>
        <taxon>Burkholderiales</taxon>
        <taxon>Sphaerotilaceae</taxon>
        <taxon>Ideonella</taxon>
    </lineage>
</organism>
<dbReference type="InterPro" id="IPR036291">
    <property type="entry name" value="NAD(P)-bd_dom_sf"/>
</dbReference>
<reference evidence="3 4" key="1">
    <citation type="submission" date="2024-04" db="EMBL/GenBank/DDBJ databases">
        <title>Novel species of the genus Ideonella isolated from streams.</title>
        <authorList>
            <person name="Lu H."/>
        </authorList>
    </citation>
    <scope>NUCLEOTIDE SEQUENCE [LARGE SCALE GENOMIC DNA]</scope>
    <source>
        <strain evidence="3 4">DXS29W</strain>
    </source>
</reference>
<comment type="similarity">
    <text evidence="1">Belongs to the short-chain dehydrogenases/reductases (SDR) family.</text>
</comment>
<dbReference type="EC" id="1.-.-.-" evidence="3"/>
<dbReference type="CDD" id="cd05233">
    <property type="entry name" value="SDR_c"/>
    <property type="match status" value="1"/>
</dbReference>
<dbReference type="Pfam" id="PF13561">
    <property type="entry name" value="adh_short_C2"/>
    <property type="match status" value="1"/>
</dbReference>
<dbReference type="InterPro" id="IPR002347">
    <property type="entry name" value="SDR_fam"/>
</dbReference>
<dbReference type="PANTHER" id="PTHR42760">
    <property type="entry name" value="SHORT-CHAIN DEHYDROGENASES/REDUCTASES FAMILY MEMBER"/>
    <property type="match status" value="1"/>
</dbReference>
<accession>A0ABU9BX51</accession>
<dbReference type="GO" id="GO:0016491">
    <property type="term" value="F:oxidoreductase activity"/>
    <property type="evidence" value="ECO:0007669"/>
    <property type="project" value="UniProtKB-KW"/>
</dbReference>